<gene>
    <name evidence="2" type="ORF">FOXB_10594</name>
</gene>
<dbReference type="EMBL" id="AFQF01002724">
    <property type="protein sequence ID" value="EGU78902.1"/>
    <property type="molecule type" value="Genomic_DNA"/>
</dbReference>
<keyword evidence="1" id="KW-0732">Signal</keyword>
<dbReference type="AlphaFoldDB" id="F9FW13"/>
<evidence type="ECO:0000313" key="2">
    <source>
        <dbReference type="EMBL" id="EGU78902.1"/>
    </source>
</evidence>
<reference evidence="2" key="1">
    <citation type="journal article" date="2012" name="Mol. Plant Microbe Interact.">
        <title>A highly conserved effector in Fusarium oxysporum is required for full virulence on Arabidopsis.</title>
        <authorList>
            <person name="Thatcher L.F."/>
            <person name="Gardiner D.M."/>
            <person name="Kazan K."/>
            <person name="Manners J."/>
        </authorList>
    </citation>
    <scope>NUCLEOTIDE SEQUENCE [LARGE SCALE GENOMIC DNA]</scope>
    <source>
        <strain evidence="2">Fo5176</strain>
    </source>
</reference>
<accession>F9FW13</accession>
<name>F9FW13_FUSOF</name>
<feature type="non-terminal residue" evidence="2">
    <location>
        <position position="71"/>
    </location>
</feature>
<proteinExistence type="predicted"/>
<feature type="signal peptide" evidence="1">
    <location>
        <begin position="1"/>
        <end position="19"/>
    </location>
</feature>
<sequence length="71" mass="8181">MRRNIFSIAATAILSLVQAQSSPPINMTEPEIMEFLEEIADGFRIWPEAPLYHRPDELNLKYETVTFPSED</sequence>
<comment type="caution">
    <text evidence="2">The sequence shown here is derived from an EMBL/GenBank/DDBJ whole genome shotgun (WGS) entry which is preliminary data.</text>
</comment>
<organism evidence="2">
    <name type="scientific">Fusarium oxysporum (strain Fo5176)</name>
    <name type="common">Fusarium vascular wilt</name>
    <dbReference type="NCBI Taxonomy" id="660025"/>
    <lineage>
        <taxon>Eukaryota</taxon>
        <taxon>Fungi</taxon>
        <taxon>Dikarya</taxon>
        <taxon>Ascomycota</taxon>
        <taxon>Pezizomycotina</taxon>
        <taxon>Sordariomycetes</taxon>
        <taxon>Hypocreomycetidae</taxon>
        <taxon>Hypocreales</taxon>
        <taxon>Nectriaceae</taxon>
        <taxon>Fusarium</taxon>
        <taxon>Fusarium oxysporum species complex</taxon>
    </lineage>
</organism>
<evidence type="ECO:0000256" key="1">
    <source>
        <dbReference type="SAM" id="SignalP"/>
    </source>
</evidence>
<protein>
    <submittedName>
        <fullName evidence="2">Uncharacterized protein</fullName>
    </submittedName>
</protein>
<feature type="chain" id="PRO_5003383321" evidence="1">
    <location>
        <begin position="20"/>
        <end position="71"/>
    </location>
</feature>